<keyword evidence="5" id="KW-1185">Reference proteome</keyword>
<dbReference type="CDD" id="cd00118">
    <property type="entry name" value="LysM"/>
    <property type="match status" value="1"/>
</dbReference>
<evidence type="ECO:0000256" key="2">
    <source>
        <dbReference type="SAM" id="SignalP"/>
    </source>
</evidence>
<dbReference type="SMART" id="SM00257">
    <property type="entry name" value="LysM"/>
    <property type="match status" value="1"/>
</dbReference>
<organism evidence="4 5">
    <name type="scientific">Luteolibacter algae</name>
    <dbReference type="NCBI Taxonomy" id="454151"/>
    <lineage>
        <taxon>Bacteria</taxon>
        <taxon>Pseudomonadati</taxon>
        <taxon>Verrucomicrobiota</taxon>
        <taxon>Verrucomicrobiia</taxon>
        <taxon>Verrucomicrobiales</taxon>
        <taxon>Verrucomicrobiaceae</taxon>
        <taxon>Luteolibacter</taxon>
    </lineage>
</organism>
<protein>
    <submittedName>
        <fullName evidence="4">LysM peptidoglycan-binding domain-containing protein</fullName>
    </submittedName>
</protein>
<evidence type="ECO:0000313" key="4">
    <source>
        <dbReference type="EMBL" id="MFD2257075.1"/>
    </source>
</evidence>
<dbReference type="PANTHER" id="PTHR33734:SF26">
    <property type="entry name" value="LYSM DOMAIN-CONTAINING PROTEIN"/>
    <property type="match status" value="1"/>
</dbReference>
<keyword evidence="2" id="KW-0732">Signal</keyword>
<evidence type="ECO:0000256" key="1">
    <source>
        <dbReference type="SAM" id="MobiDB-lite"/>
    </source>
</evidence>
<proteinExistence type="predicted"/>
<reference evidence="5" key="1">
    <citation type="journal article" date="2019" name="Int. J. Syst. Evol. Microbiol.">
        <title>The Global Catalogue of Microorganisms (GCM) 10K type strain sequencing project: providing services to taxonomists for standard genome sequencing and annotation.</title>
        <authorList>
            <consortium name="The Broad Institute Genomics Platform"/>
            <consortium name="The Broad Institute Genome Sequencing Center for Infectious Disease"/>
            <person name="Wu L."/>
            <person name="Ma J."/>
        </authorList>
    </citation>
    <scope>NUCLEOTIDE SEQUENCE [LARGE SCALE GENOMIC DNA]</scope>
    <source>
        <strain evidence="5">CGMCC 4.7106</strain>
    </source>
</reference>
<evidence type="ECO:0000313" key="5">
    <source>
        <dbReference type="Proteomes" id="UP001597375"/>
    </source>
</evidence>
<feature type="signal peptide" evidence="2">
    <location>
        <begin position="1"/>
        <end position="20"/>
    </location>
</feature>
<dbReference type="PROSITE" id="PS51257">
    <property type="entry name" value="PROKAR_LIPOPROTEIN"/>
    <property type="match status" value="1"/>
</dbReference>
<dbReference type="Proteomes" id="UP001597375">
    <property type="component" value="Unassembled WGS sequence"/>
</dbReference>
<feature type="compositionally biased region" description="Low complexity" evidence="1">
    <location>
        <begin position="66"/>
        <end position="84"/>
    </location>
</feature>
<dbReference type="Gene3D" id="3.10.350.10">
    <property type="entry name" value="LysM domain"/>
    <property type="match status" value="1"/>
</dbReference>
<feature type="region of interest" description="Disordered" evidence="1">
    <location>
        <begin position="30"/>
        <end position="85"/>
    </location>
</feature>
<dbReference type="InterPro" id="IPR036779">
    <property type="entry name" value="LysM_dom_sf"/>
</dbReference>
<dbReference type="PANTHER" id="PTHR33734">
    <property type="entry name" value="LYSM DOMAIN-CONTAINING GPI-ANCHORED PROTEIN 2"/>
    <property type="match status" value="1"/>
</dbReference>
<dbReference type="PROSITE" id="PS51782">
    <property type="entry name" value="LYSM"/>
    <property type="match status" value="1"/>
</dbReference>
<dbReference type="EMBL" id="JBHUIT010000017">
    <property type="protein sequence ID" value="MFD2257075.1"/>
    <property type="molecule type" value="Genomic_DNA"/>
</dbReference>
<feature type="domain" description="LysM" evidence="3">
    <location>
        <begin position="85"/>
        <end position="128"/>
    </location>
</feature>
<sequence length="131" mass="13585">MKFTLLLPMAAASAFLASCANNGGGEDYDVSNPYAAPDYGDASGSPYQSDVNPAYDAPAVYEDTTPAPSQSSPSPSYSAPAAQPKVHTVVRGDSLWSISRKYGVTIDAIKRANGLTRDTAVLGAKLQIPAS</sequence>
<evidence type="ECO:0000259" key="3">
    <source>
        <dbReference type="PROSITE" id="PS51782"/>
    </source>
</evidence>
<accession>A0ABW5D949</accession>
<gene>
    <name evidence="4" type="ORF">ACFSSA_10325</name>
</gene>
<dbReference type="InterPro" id="IPR018392">
    <property type="entry name" value="LysM"/>
</dbReference>
<feature type="chain" id="PRO_5045222343" evidence="2">
    <location>
        <begin position="21"/>
        <end position="131"/>
    </location>
</feature>
<dbReference type="RefSeq" id="WP_386820362.1">
    <property type="nucleotide sequence ID" value="NZ_JBHUIT010000017.1"/>
</dbReference>
<dbReference type="Pfam" id="PF01476">
    <property type="entry name" value="LysM"/>
    <property type="match status" value="1"/>
</dbReference>
<name>A0ABW5D949_9BACT</name>
<comment type="caution">
    <text evidence="4">The sequence shown here is derived from an EMBL/GenBank/DDBJ whole genome shotgun (WGS) entry which is preliminary data.</text>
</comment>
<dbReference type="SUPFAM" id="SSF54106">
    <property type="entry name" value="LysM domain"/>
    <property type="match status" value="1"/>
</dbReference>